<sequence length="119" mass="13965">VKCKADLDKASKIRKLRQQFENELRQFCKEDQQDIVIYLERQLLLREQLISEQLADLELLKKEKLNQENKNNNTNDVNNNNIKGKIEPKKVPIQILRSNDPDVVISAIGKEMVKILLKR</sequence>
<evidence type="ECO:0000256" key="1">
    <source>
        <dbReference type="SAM" id="Coils"/>
    </source>
</evidence>
<evidence type="ECO:0000313" key="3">
    <source>
        <dbReference type="EMBL" id="CAF3954645.1"/>
    </source>
</evidence>
<feature type="coiled-coil region" evidence="1">
    <location>
        <begin position="50"/>
        <end position="77"/>
    </location>
</feature>
<gene>
    <name evidence="2" type="ORF">GPM918_LOCUS23177</name>
    <name evidence="3" type="ORF">SRO942_LOCUS23176</name>
</gene>
<protein>
    <submittedName>
        <fullName evidence="2">Uncharacterized protein</fullName>
    </submittedName>
</protein>
<comment type="caution">
    <text evidence="2">The sequence shown here is derived from an EMBL/GenBank/DDBJ whole genome shotgun (WGS) entry which is preliminary data.</text>
</comment>
<dbReference type="EMBL" id="CAJNOQ010008182">
    <property type="protein sequence ID" value="CAF1190428.1"/>
    <property type="molecule type" value="Genomic_DNA"/>
</dbReference>
<organism evidence="2 4">
    <name type="scientific">Didymodactylos carnosus</name>
    <dbReference type="NCBI Taxonomy" id="1234261"/>
    <lineage>
        <taxon>Eukaryota</taxon>
        <taxon>Metazoa</taxon>
        <taxon>Spiralia</taxon>
        <taxon>Gnathifera</taxon>
        <taxon>Rotifera</taxon>
        <taxon>Eurotatoria</taxon>
        <taxon>Bdelloidea</taxon>
        <taxon>Philodinida</taxon>
        <taxon>Philodinidae</taxon>
        <taxon>Didymodactylos</taxon>
    </lineage>
</organism>
<dbReference type="Proteomes" id="UP000663829">
    <property type="component" value="Unassembled WGS sequence"/>
</dbReference>
<accession>A0A814VGI3</accession>
<dbReference type="AlphaFoldDB" id="A0A814VGI3"/>
<dbReference type="EMBL" id="CAJOBC010008183">
    <property type="protein sequence ID" value="CAF3954645.1"/>
    <property type="molecule type" value="Genomic_DNA"/>
</dbReference>
<keyword evidence="1" id="KW-0175">Coiled coil</keyword>
<evidence type="ECO:0000313" key="4">
    <source>
        <dbReference type="Proteomes" id="UP000663829"/>
    </source>
</evidence>
<dbReference type="Proteomes" id="UP000681722">
    <property type="component" value="Unassembled WGS sequence"/>
</dbReference>
<evidence type="ECO:0000313" key="2">
    <source>
        <dbReference type="EMBL" id="CAF1190428.1"/>
    </source>
</evidence>
<name>A0A814VGI3_9BILA</name>
<dbReference type="OrthoDB" id="10020200at2759"/>
<reference evidence="2" key="1">
    <citation type="submission" date="2021-02" db="EMBL/GenBank/DDBJ databases">
        <authorList>
            <person name="Nowell W R."/>
        </authorList>
    </citation>
    <scope>NUCLEOTIDE SEQUENCE</scope>
</reference>
<keyword evidence="4" id="KW-1185">Reference proteome</keyword>
<proteinExistence type="predicted"/>
<feature type="non-terminal residue" evidence="2">
    <location>
        <position position="1"/>
    </location>
</feature>